<evidence type="ECO:0000256" key="2">
    <source>
        <dbReference type="ARBA" id="ARBA00010790"/>
    </source>
</evidence>
<dbReference type="InterPro" id="IPR000172">
    <property type="entry name" value="GMC_OxRdtase_N"/>
</dbReference>
<dbReference type="InterPro" id="IPR012132">
    <property type="entry name" value="GMC_OxRdtase"/>
</dbReference>
<dbReference type="AlphaFoldDB" id="A0A3P3F657"/>
<keyword evidence="3 5" id="KW-0285">Flavoprotein</keyword>
<feature type="domain" description="Glucose-methanol-choline oxidoreductase N-terminal" evidence="6">
    <location>
        <begin position="85"/>
        <end position="108"/>
    </location>
</feature>
<comment type="similarity">
    <text evidence="2 5">Belongs to the GMC oxidoreductase family.</text>
</comment>
<dbReference type="GO" id="GO:0050660">
    <property type="term" value="F:flavin adenine dinucleotide binding"/>
    <property type="evidence" value="ECO:0007669"/>
    <property type="project" value="InterPro"/>
</dbReference>
<dbReference type="GO" id="GO:0016614">
    <property type="term" value="F:oxidoreductase activity, acting on CH-OH group of donors"/>
    <property type="evidence" value="ECO:0007669"/>
    <property type="project" value="InterPro"/>
</dbReference>
<evidence type="ECO:0000313" key="8">
    <source>
        <dbReference type="EMBL" id="RRH94124.1"/>
    </source>
</evidence>
<evidence type="ECO:0000259" key="6">
    <source>
        <dbReference type="PROSITE" id="PS00623"/>
    </source>
</evidence>
<dbReference type="InterPro" id="IPR007867">
    <property type="entry name" value="GMC_OxRtase_C"/>
</dbReference>
<dbReference type="Pfam" id="PF05199">
    <property type="entry name" value="GMC_oxred_C"/>
    <property type="match status" value="1"/>
</dbReference>
<dbReference type="Proteomes" id="UP000273786">
    <property type="component" value="Unassembled WGS sequence"/>
</dbReference>
<dbReference type="Pfam" id="PF00732">
    <property type="entry name" value="GMC_oxred_N"/>
    <property type="match status" value="1"/>
</dbReference>
<keyword evidence="4 5" id="KW-0274">FAD</keyword>
<organism evidence="8 9">
    <name type="scientific">Mesorhizobium tamadayense</name>
    <dbReference type="NCBI Taxonomy" id="425306"/>
    <lineage>
        <taxon>Bacteria</taxon>
        <taxon>Pseudomonadati</taxon>
        <taxon>Pseudomonadota</taxon>
        <taxon>Alphaproteobacteria</taxon>
        <taxon>Hyphomicrobiales</taxon>
        <taxon>Phyllobacteriaceae</taxon>
        <taxon>Mesorhizobium</taxon>
    </lineage>
</organism>
<proteinExistence type="inferred from homology"/>
<dbReference type="InterPro" id="IPR036188">
    <property type="entry name" value="FAD/NAD-bd_sf"/>
</dbReference>
<feature type="domain" description="Glucose-methanol-choline oxidoreductase N-terminal" evidence="7">
    <location>
        <begin position="259"/>
        <end position="273"/>
    </location>
</feature>
<dbReference type="PIRSF" id="PIRSF000137">
    <property type="entry name" value="Alcohol_oxidase"/>
    <property type="match status" value="1"/>
</dbReference>
<accession>A0A3P3F657</accession>
<dbReference type="PROSITE" id="PS00624">
    <property type="entry name" value="GMC_OXRED_2"/>
    <property type="match status" value="1"/>
</dbReference>
<dbReference type="Gene3D" id="3.30.560.10">
    <property type="entry name" value="Glucose Oxidase, domain 3"/>
    <property type="match status" value="1"/>
</dbReference>
<evidence type="ECO:0000256" key="4">
    <source>
        <dbReference type="ARBA" id="ARBA00022827"/>
    </source>
</evidence>
<keyword evidence="9" id="KW-1185">Reference proteome</keyword>
<comment type="cofactor">
    <cofactor evidence="1">
        <name>FAD</name>
        <dbReference type="ChEBI" id="CHEBI:57692"/>
    </cofactor>
</comment>
<dbReference type="PANTHER" id="PTHR11552">
    <property type="entry name" value="GLUCOSE-METHANOL-CHOLINE GMC OXIDOREDUCTASE"/>
    <property type="match status" value="1"/>
</dbReference>
<dbReference type="SUPFAM" id="SSF51905">
    <property type="entry name" value="FAD/NAD(P)-binding domain"/>
    <property type="match status" value="1"/>
</dbReference>
<dbReference type="EMBL" id="RQXT01000045">
    <property type="protein sequence ID" value="RRH94124.1"/>
    <property type="molecule type" value="Genomic_DNA"/>
</dbReference>
<evidence type="ECO:0000256" key="1">
    <source>
        <dbReference type="ARBA" id="ARBA00001974"/>
    </source>
</evidence>
<comment type="caution">
    <text evidence="8">The sequence shown here is derived from an EMBL/GenBank/DDBJ whole genome shotgun (WGS) entry which is preliminary data.</text>
</comment>
<gene>
    <name evidence="8" type="ORF">EH240_27905</name>
</gene>
<evidence type="ECO:0000256" key="5">
    <source>
        <dbReference type="RuleBase" id="RU003968"/>
    </source>
</evidence>
<dbReference type="OrthoDB" id="9785276at2"/>
<evidence type="ECO:0000256" key="3">
    <source>
        <dbReference type="ARBA" id="ARBA00022630"/>
    </source>
</evidence>
<dbReference type="RefSeq" id="WP_125004636.1">
    <property type="nucleotide sequence ID" value="NZ_RQXT01000045.1"/>
</dbReference>
<protein>
    <submittedName>
        <fullName evidence="8">Choline dehydrogenase</fullName>
    </submittedName>
</protein>
<dbReference type="SUPFAM" id="SSF54373">
    <property type="entry name" value="FAD-linked reductases, C-terminal domain"/>
    <property type="match status" value="1"/>
</dbReference>
<evidence type="ECO:0000259" key="7">
    <source>
        <dbReference type="PROSITE" id="PS00624"/>
    </source>
</evidence>
<name>A0A3P3F657_9HYPH</name>
<dbReference type="PANTHER" id="PTHR11552:SF147">
    <property type="entry name" value="CHOLINE DEHYDROGENASE, MITOCHONDRIAL"/>
    <property type="match status" value="1"/>
</dbReference>
<evidence type="ECO:0000313" key="9">
    <source>
        <dbReference type="Proteomes" id="UP000273786"/>
    </source>
</evidence>
<dbReference type="PROSITE" id="PS00623">
    <property type="entry name" value="GMC_OXRED_1"/>
    <property type="match status" value="1"/>
</dbReference>
<reference evidence="8 9" key="1">
    <citation type="submission" date="2018-11" db="EMBL/GenBank/DDBJ databases">
        <title>the genome of Mesorhizobium tamadayense DSM 28320.</title>
        <authorList>
            <person name="Gao J."/>
        </authorList>
    </citation>
    <scope>NUCLEOTIDE SEQUENCE [LARGE SCALE GENOMIC DNA]</scope>
    <source>
        <strain evidence="8 9">DSM 28320</strain>
    </source>
</reference>
<dbReference type="Gene3D" id="3.50.50.60">
    <property type="entry name" value="FAD/NAD(P)-binding domain"/>
    <property type="match status" value="1"/>
</dbReference>
<sequence>MVKHWDFEIDFCVAGAGSAGSVVAARLSEDDSSVLLLEAGPKDWNPFIHIPAGYFYLLKNRRLNWMYKTEPDSEGFDRSIVAPAGRGLGGSSSINGILFARGQAAEYDWWAEQLGCPGWNYRDLLPYFRKAETFEGQASQHRGTFGPVSVAPFRTVHPLAQDFVSAATQAGYAEVADMNAPDREGASLFQQNRKGRFRSNTASAYLRPALKKGQNLRIETNALCTRIIFDGRKVDGLEFFQNGNTRRVKIRRELIISCGALRSPQLLQLSGIGDPARLNQIGVPVVHALPAVGQNFRDQYIVRISHRTRGTLTINEMNTFATIALEGLKYLTQNRGLLTLGASMASLFCRSSPLAKFCDLQLMFAPVSFSPSVPGALEKEGGMTIGVFLTCPDSKGSVSVRSSNPLEMPVIRPNYLSAPTDWPRLLVGLRTARQVFEMDALKRWSLGETRPGPGLATDDELYDFARRVGSTAAHYTGTCQMGSDDTSVTDPLLRVRGVSGLRVVDNSVLPSPVSGGMNATAIAVAERAADLIRGRVTRS</sequence>